<evidence type="ECO:0000313" key="1">
    <source>
        <dbReference type="EMBL" id="JAE28799.1"/>
    </source>
</evidence>
<reference evidence="1" key="2">
    <citation type="journal article" date="2015" name="Data Brief">
        <title>Shoot transcriptome of the giant reed, Arundo donax.</title>
        <authorList>
            <person name="Barrero R.A."/>
            <person name="Guerrero F.D."/>
            <person name="Moolhuijzen P."/>
            <person name="Goolsby J.A."/>
            <person name="Tidwell J."/>
            <person name="Bellgard S.E."/>
            <person name="Bellgard M.I."/>
        </authorList>
    </citation>
    <scope>NUCLEOTIDE SEQUENCE</scope>
    <source>
        <tissue evidence="1">Shoot tissue taken approximately 20 cm above the soil surface</tissue>
    </source>
</reference>
<dbReference type="AlphaFoldDB" id="A0A0A9GZ31"/>
<dbReference type="EMBL" id="GBRH01169097">
    <property type="protein sequence ID" value="JAE28799.1"/>
    <property type="molecule type" value="Transcribed_RNA"/>
</dbReference>
<organism evidence="1">
    <name type="scientific">Arundo donax</name>
    <name type="common">Giant reed</name>
    <name type="synonym">Donax arundinaceus</name>
    <dbReference type="NCBI Taxonomy" id="35708"/>
    <lineage>
        <taxon>Eukaryota</taxon>
        <taxon>Viridiplantae</taxon>
        <taxon>Streptophyta</taxon>
        <taxon>Embryophyta</taxon>
        <taxon>Tracheophyta</taxon>
        <taxon>Spermatophyta</taxon>
        <taxon>Magnoliopsida</taxon>
        <taxon>Liliopsida</taxon>
        <taxon>Poales</taxon>
        <taxon>Poaceae</taxon>
        <taxon>PACMAD clade</taxon>
        <taxon>Arundinoideae</taxon>
        <taxon>Arundineae</taxon>
        <taxon>Arundo</taxon>
    </lineage>
</organism>
<protein>
    <submittedName>
        <fullName evidence="1">Uncharacterized protein</fullName>
    </submittedName>
</protein>
<accession>A0A0A9GZ31</accession>
<sequence>MYESSTSCLPGTTASSVIPCSQLSSRSASFLSKSCSENKSHFLVSRYSKRLLGSFLLVLLISRMSWENLRCLILACKPR</sequence>
<name>A0A0A9GZ31_ARUDO</name>
<reference evidence="1" key="1">
    <citation type="submission" date="2014-09" db="EMBL/GenBank/DDBJ databases">
        <authorList>
            <person name="Magalhaes I.L.F."/>
            <person name="Oliveira U."/>
            <person name="Santos F.R."/>
            <person name="Vidigal T.H.D.A."/>
            <person name="Brescovit A.D."/>
            <person name="Santos A.J."/>
        </authorList>
    </citation>
    <scope>NUCLEOTIDE SEQUENCE</scope>
    <source>
        <tissue evidence="1">Shoot tissue taken approximately 20 cm above the soil surface</tissue>
    </source>
</reference>
<proteinExistence type="predicted"/>